<accession>A0ACC2W0P5</accession>
<reference evidence="1" key="1">
    <citation type="submission" date="2023-04" db="EMBL/GenBank/DDBJ databases">
        <title>Draft Genome sequencing of Naganishia species isolated from polar environments using Oxford Nanopore Technology.</title>
        <authorList>
            <person name="Leo P."/>
            <person name="Venkateswaran K."/>
        </authorList>
    </citation>
    <scope>NUCLEOTIDE SEQUENCE</scope>
    <source>
        <strain evidence="1">MNA-CCFEE 5423</strain>
    </source>
</reference>
<dbReference type="Proteomes" id="UP001227268">
    <property type="component" value="Unassembled WGS sequence"/>
</dbReference>
<comment type="caution">
    <text evidence="1">The sequence shown here is derived from an EMBL/GenBank/DDBJ whole genome shotgun (WGS) entry which is preliminary data.</text>
</comment>
<protein>
    <submittedName>
        <fullName evidence="1">Uncharacterized protein</fullName>
    </submittedName>
</protein>
<gene>
    <name evidence="1" type="ORF">QFC21_001921</name>
</gene>
<evidence type="ECO:0000313" key="1">
    <source>
        <dbReference type="EMBL" id="KAJ9104426.1"/>
    </source>
</evidence>
<keyword evidence="2" id="KW-1185">Reference proteome</keyword>
<proteinExistence type="predicted"/>
<sequence length="601" mass="65368">MSSSTQGHGQAPTADTPSGDPTSDVEIIEIGDSPVKLARPPKPLHQKRKPFANQKAELQMAPMFSQIAAASSSTTTATPLKRKRFPTDETDNLAPSAVHSINAQSPPSFGPSPVGRGARVDPLKAVQPLAERMRPTSLSHYVGQSSIVGPGSLLGSLLDNITEAVSEAEKKGQSAQKMSHEISSSLGSMIFCGPPGSGKTTLARLIARKIEADFKELSATSSGAADVRKVFDQAKNQLRLTGRRTVLFIDEIHRFTKPQQDLFLPFVENGWVTLIGATTENPSFKVNGALLSRSTHSSVFTLEKHSVAELEQILRNAVSALPPPVPRIPSTLIPFIADVSDGDARQALNSLELALSVCKKREAEEKQNAAVNNAGNEDTSAKPQVSNVKDSEETDDDRLLMTAIKKGLRKGYDRTGEERYDMISAMHKSIRGSDGSAALYWLARMLEGGEDPIYVARRLIVVASEDVGLADLQGLPLHCVAYLSEAKKSTRSYEAYNKAVALANETPLPGVPLQIRNAPTTLMKQLGYGKDYSYNPGFAHPVHNEYLPSTLAESSTFGSDSLLHTEEQYRSNLGKEWNESRLRDWELMRNKGQDWEGRSGR</sequence>
<evidence type="ECO:0000313" key="2">
    <source>
        <dbReference type="Proteomes" id="UP001227268"/>
    </source>
</evidence>
<organism evidence="1 2">
    <name type="scientific">Naganishia friedmannii</name>
    <dbReference type="NCBI Taxonomy" id="89922"/>
    <lineage>
        <taxon>Eukaryota</taxon>
        <taxon>Fungi</taxon>
        <taxon>Dikarya</taxon>
        <taxon>Basidiomycota</taxon>
        <taxon>Agaricomycotina</taxon>
        <taxon>Tremellomycetes</taxon>
        <taxon>Filobasidiales</taxon>
        <taxon>Filobasidiaceae</taxon>
        <taxon>Naganishia</taxon>
    </lineage>
</organism>
<name>A0ACC2W0P5_9TREE</name>
<dbReference type="EMBL" id="JASBWT010000005">
    <property type="protein sequence ID" value="KAJ9104426.1"/>
    <property type="molecule type" value="Genomic_DNA"/>
</dbReference>